<reference evidence="1" key="1">
    <citation type="submission" date="2017-04" db="EMBL/GenBank/DDBJ databases">
        <title>Genome deletions in a multicellular cyanobacterial endosymbiont for morphological adaptation in marine diatoms.</title>
        <authorList>
            <person name="Wang Y."/>
            <person name="Gao H."/>
            <person name="Li R."/>
            <person name="Xu X."/>
        </authorList>
    </citation>
    <scope>NUCLEOTIDE SEQUENCE</scope>
    <source>
        <strain evidence="1">FACHB 800</strain>
    </source>
</reference>
<dbReference type="EMBL" id="CP021056">
    <property type="protein sequence ID" value="QXE24294.1"/>
    <property type="molecule type" value="Genomic_DNA"/>
</dbReference>
<keyword evidence="2" id="KW-1185">Reference proteome</keyword>
<sequence length="36" mass="4132">MSLYLSYRDLWQKTWGKMTEDNCISIFGTGSGTVKN</sequence>
<organism evidence="1 2">
    <name type="scientific">Richelia sinica FACHB-800</name>
    <dbReference type="NCBI Taxonomy" id="1357546"/>
    <lineage>
        <taxon>Bacteria</taxon>
        <taxon>Bacillati</taxon>
        <taxon>Cyanobacteriota</taxon>
        <taxon>Cyanophyceae</taxon>
        <taxon>Nostocales</taxon>
        <taxon>Nostocaceae</taxon>
        <taxon>Richelia</taxon>
    </lineage>
</organism>
<evidence type="ECO:0000313" key="2">
    <source>
        <dbReference type="Proteomes" id="UP000683511"/>
    </source>
</evidence>
<dbReference type="KEGG" id="rsin:B6N60_02998"/>
<accession>A0A975T926</accession>
<name>A0A975T926_9NOST</name>
<dbReference type="Proteomes" id="UP000683511">
    <property type="component" value="Chromosome"/>
</dbReference>
<protein>
    <submittedName>
        <fullName evidence="1">Uncharacterized protein</fullName>
    </submittedName>
</protein>
<gene>
    <name evidence="1" type="ORF">B6N60_02998</name>
</gene>
<evidence type="ECO:0000313" key="1">
    <source>
        <dbReference type="EMBL" id="QXE24294.1"/>
    </source>
</evidence>
<dbReference type="AlphaFoldDB" id="A0A975T926"/>
<proteinExistence type="predicted"/>